<dbReference type="EMBL" id="BAABCN010000004">
    <property type="protein sequence ID" value="GAA3878404.1"/>
    <property type="molecule type" value="Genomic_DNA"/>
</dbReference>
<dbReference type="Gene3D" id="1.10.357.10">
    <property type="entry name" value="Tetracycline Repressor, domain 2"/>
    <property type="match status" value="1"/>
</dbReference>
<evidence type="ECO:0000256" key="2">
    <source>
        <dbReference type="ARBA" id="ARBA00023125"/>
    </source>
</evidence>
<dbReference type="Gene3D" id="1.10.10.60">
    <property type="entry name" value="Homeodomain-like"/>
    <property type="match status" value="1"/>
</dbReference>
<dbReference type="PRINTS" id="PR00455">
    <property type="entry name" value="HTHTETR"/>
</dbReference>
<comment type="caution">
    <text evidence="6">The sequence shown here is derived from an EMBL/GenBank/DDBJ whole genome shotgun (WGS) entry which is preliminary data.</text>
</comment>
<organism evidence="6 7">
    <name type="scientific">Leifsonia kafniensis</name>
    <dbReference type="NCBI Taxonomy" id="475957"/>
    <lineage>
        <taxon>Bacteria</taxon>
        <taxon>Bacillati</taxon>
        <taxon>Actinomycetota</taxon>
        <taxon>Actinomycetes</taxon>
        <taxon>Micrococcales</taxon>
        <taxon>Microbacteriaceae</taxon>
        <taxon>Leifsonia</taxon>
    </lineage>
</organism>
<dbReference type="Pfam" id="PF16859">
    <property type="entry name" value="TetR_C_11"/>
    <property type="match status" value="1"/>
</dbReference>
<evidence type="ECO:0000259" key="5">
    <source>
        <dbReference type="PROSITE" id="PS50977"/>
    </source>
</evidence>
<protein>
    <submittedName>
        <fullName evidence="6">TetR/AcrR family transcriptional regulator</fullName>
    </submittedName>
</protein>
<gene>
    <name evidence="6" type="ORF">GCM10022381_21020</name>
</gene>
<dbReference type="InterPro" id="IPR001647">
    <property type="entry name" value="HTH_TetR"/>
</dbReference>
<evidence type="ECO:0000313" key="6">
    <source>
        <dbReference type="EMBL" id="GAA3878404.1"/>
    </source>
</evidence>
<evidence type="ECO:0000256" key="1">
    <source>
        <dbReference type="ARBA" id="ARBA00023015"/>
    </source>
</evidence>
<keyword evidence="3" id="KW-0804">Transcription</keyword>
<dbReference type="Proteomes" id="UP001501803">
    <property type="component" value="Unassembled WGS sequence"/>
</dbReference>
<dbReference type="InterPro" id="IPR009057">
    <property type="entry name" value="Homeodomain-like_sf"/>
</dbReference>
<keyword evidence="7" id="KW-1185">Reference proteome</keyword>
<proteinExistence type="predicted"/>
<evidence type="ECO:0000256" key="4">
    <source>
        <dbReference type="PROSITE-ProRule" id="PRU00335"/>
    </source>
</evidence>
<feature type="DNA-binding region" description="H-T-H motif" evidence="4">
    <location>
        <begin position="32"/>
        <end position="51"/>
    </location>
</feature>
<dbReference type="RefSeq" id="WP_345065960.1">
    <property type="nucleotide sequence ID" value="NZ_BAABCN010000004.1"/>
</dbReference>
<dbReference type="InterPro" id="IPR011075">
    <property type="entry name" value="TetR_C"/>
</dbReference>
<reference evidence="7" key="1">
    <citation type="journal article" date="2019" name="Int. J. Syst. Evol. Microbiol.">
        <title>The Global Catalogue of Microorganisms (GCM) 10K type strain sequencing project: providing services to taxonomists for standard genome sequencing and annotation.</title>
        <authorList>
            <consortium name="The Broad Institute Genomics Platform"/>
            <consortium name="The Broad Institute Genome Sequencing Center for Infectious Disease"/>
            <person name="Wu L."/>
            <person name="Ma J."/>
        </authorList>
    </citation>
    <scope>NUCLEOTIDE SEQUENCE [LARGE SCALE GENOMIC DNA]</scope>
    <source>
        <strain evidence="7">JCM 17021</strain>
    </source>
</reference>
<dbReference type="SUPFAM" id="SSF48498">
    <property type="entry name" value="Tetracyclin repressor-like, C-terminal domain"/>
    <property type="match status" value="1"/>
</dbReference>
<dbReference type="InterPro" id="IPR036271">
    <property type="entry name" value="Tet_transcr_reg_TetR-rel_C_sf"/>
</dbReference>
<feature type="domain" description="HTH tetR-type" evidence="5">
    <location>
        <begin position="9"/>
        <end position="69"/>
    </location>
</feature>
<dbReference type="InterPro" id="IPR050109">
    <property type="entry name" value="HTH-type_TetR-like_transc_reg"/>
</dbReference>
<accession>A0ABP7KIP0</accession>
<dbReference type="PANTHER" id="PTHR30055">
    <property type="entry name" value="HTH-TYPE TRANSCRIPTIONAL REGULATOR RUTR"/>
    <property type="match status" value="1"/>
</dbReference>
<keyword evidence="1" id="KW-0805">Transcription regulation</keyword>
<dbReference type="PANTHER" id="PTHR30055:SF148">
    <property type="entry name" value="TETR-FAMILY TRANSCRIPTIONAL REGULATOR"/>
    <property type="match status" value="1"/>
</dbReference>
<evidence type="ECO:0000313" key="7">
    <source>
        <dbReference type="Proteomes" id="UP001501803"/>
    </source>
</evidence>
<dbReference type="Pfam" id="PF00440">
    <property type="entry name" value="TetR_N"/>
    <property type="match status" value="1"/>
</dbReference>
<keyword evidence="2 4" id="KW-0238">DNA-binding</keyword>
<name>A0ABP7KIP0_9MICO</name>
<dbReference type="PROSITE" id="PS50977">
    <property type="entry name" value="HTH_TETR_2"/>
    <property type="match status" value="1"/>
</dbReference>
<evidence type="ECO:0000256" key="3">
    <source>
        <dbReference type="ARBA" id="ARBA00023163"/>
    </source>
</evidence>
<dbReference type="SUPFAM" id="SSF46689">
    <property type="entry name" value="Homeodomain-like"/>
    <property type="match status" value="1"/>
</dbReference>
<sequence>MPSGRKRSESSRQAILEATRSLLLEVGYERLTIDQIAARAGVGKQTIYRWWASKGEVVADAALDDGVTPHPVALPDTGAIRADLQTWLRQWVTDITTPEGTGLILALTAAGSDNKTLADRLYTQFSAPHEDRIRDRLRRAQSEGQLRADADLESIASTLVGALLYRVLGRNRPPTTQDADHLVELVLRGAEA</sequence>